<comment type="caution">
    <text evidence="1">The sequence shown here is derived from an EMBL/GenBank/DDBJ whole genome shotgun (WGS) entry which is preliminary data.</text>
</comment>
<name>A0AAV1TBH6_9STRA</name>
<reference evidence="1" key="1">
    <citation type="submission" date="2024-01" db="EMBL/GenBank/DDBJ databases">
        <authorList>
            <person name="Webb A."/>
        </authorList>
    </citation>
    <scope>NUCLEOTIDE SEQUENCE</scope>
    <source>
        <strain evidence="1">Pm1</strain>
    </source>
</reference>
<organism evidence="1 2">
    <name type="scientific">Peronospora matthiolae</name>
    <dbReference type="NCBI Taxonomy" id="2874970"/>
    <lineage>
        <taxon>Eukaryota</taxon>
        <taxon>Sar</taxon>
        <taxon>Stramenopiles</taxon>
        <taxon>Oomycota</taxon>
        <taxon>Peronosporomycetes</taxon>
        <taxon>Peronosporales</taxon>
        <taxon>Peronosporaceae</taxon>
        <taxon>Peronospora</taxon>
    </lineage>
</organism>
<evidence type="ECO:0000313" key="2">
    <source>
        <dbReference type="Proteomes" id="UP001162060"/>
    </source>
</evidence>
<accession>A0AAV1TBH6</accession>
<dbReference type="AlphaFoldDB" id="A0AAV1TBH6"/>
<gene>
    <name evidence="1" type="ORF">PM001_LOCUS4765</name>
</gene>
<sequence>MRPGAGGERHEPRGQGLVVNAAARRLSNAAAASGLVGNPGSADVNQSTPGDFCRVVFDGSRRPDATGVKCRRIRCSPSWFR</sequence>
<dbReference type="Proteomes" id="UP001162060">
    <property type="component" value="Unassembled WGS sequence"/>
</dbReference>
<evidence type="ECO:0000313" key="1">
    <source>
        <dbReference type="EMBL" id="CAK7913465.1"/>
    </source>
</evidence>
<protein>
    <submittedName>
        <fullName evidence="1">Uncharacterized protein</fullName>
    </submittedName>
</protein>
<dbReference type="EMBL" id="CAKLBY020000039">
    <property type="protein sequence ID" value="CAK7913465.1"/>
    <property type="molecule type" value="Genomic_DNA"/>
</dbReference>
<proteinExistence type="predicted"/>